<proteinExistence type="predicted"/>
<gene>
    <name evidence="2" type="ordered locus">Emin_1219</name>
</gene>
<sequence>MEKSARVRDLEASLNACQMTQTASKGYKRVFFLTLFVALLLQAFCFFYMQVRTVSETLIADFKIILTVSHGVTPARINEIGDALSANVDVVSLKFISADDGFQIIKEQNPKLAENFVFLGRKPMAEYFELTLSENALPEASAWITENIVKQIPDVTPHYKEEQALAAAYASNIVRALNLIAALTLVVLFSFVFFVEGYSIKTPGVRWPSVFIGILSFGISLGVFYGLLQPLKTIAGDFFVFTILEVQCIILFITALLGWVLSKWKRF</sequence>
<feature type="transmembrane region" description="Helical" evidence="1">
    <location>
        <begin position="176"/>
        <end position="195"/>
    </location>
</feature>
<accession>B2KE23</accession>
<evidence type="ECO:0000313" key="3">
    <source>
        <dbReference type="Proteomes" id="UP000001029"/>
    </source>
</evidence>
<dbReference type="AlphaFoldDB" id="B2KE23"/>
<protein>
    <submittedName>
        <fullName evidence="2">Uncharacterized protein</fullName>
    </submittedName>
</protein>
<feature type="transmembrane region" description="Helical" evidence="1">
    <location>
        <begin position="239"/>
        <end position="261"/>
    </location>
</feature>
<keyword evidence="3" id="KW-1185">Reference proteome</keyword>
<evidence type="ECO:0000256" key="1">
    <source>
        <dbReference type="SAM" id="Phobius"/>
    </source>
</evidence>
<keyword evidence="1" id="KW-1133">Transmembrane helix</keyword>
<keyword evidence="1" id="KW-0812">Transmembrane</keyword>
<dbReference type="RefSeq" id="WP_012415384.1">
    <property type="nucleotide sequence ID" value="NC_010644.1"/>
</dbReference>
<organism evidence="2 3">
    <name type="scientific">Elusimicrobium minutum (strain Pei191)</name>
    <dbReference type="NCBI Taxonomy" id="445932"/>
    <lineage>
        <taxon>Bacteria</taxon>
        <taxon>Pseudomonadati</taxon>
        <taxon>Elusimicrobiota</taxon>
        <taxon>Elusimicrobia</taxon>
        <taxon>Elusimicrobiales</taxon>
        <taxon>Elusimicrobiaceae</taxon>
        <taxon>Elusimicrobium</taxon>
    </lineage>
</organism>
<dbReference type="HOGENOM" id="CLU_1041039_0_0_0"/>
<dbReference type="KEGG" id="emi:Emin_1219"/>
<feature type="transmembrane region" description="Helical" evidence="1">
    <location>
        <begin position="207"/>
        <end position="227"/>
    </location>
</feature>
<keyword evidence="1" id="KW-0472">Membrane</keyword>
<reference evidence="2 3" key="1">
    <citation type="journal article" date="2009" name="Appl. Environ. Microbiol.">
        <title>Genomic analysis of 'Elusimicrobium minutum,' the first cultivated representative of the phylum 'Elusimicrobia' (formerly termite group 1).</title>
        <authorList>
            <person name="Herlemann D.P.R."/>
            <person name="Geissinger O."/>
            <person name="Ikeda-Ohtsubo W."/>
            <person name="Kunin V."/>
            <person name="Sun H."/>
            <person name="Lapidus A."/>
            <person name="Hugenholtz P."/>
            <person name="Brune A."/>
        </authorList>
    </citation>
    <scope>NUCLEOTIDE SEQUENCE [LARGE SCALE GENOMIC DNA]</scope>
    <source>
        <strain evidence="2 3">Pei191</strain>
    </source>
</reference>
<dbReference type="EMBL" id="CP001055">
    <property type="protein sequence ID" value="ACC98769.1"/>
    <property type="molecule type" value="Genomic_DNA"/>
</dbReference>
<feature type="transmembrane region" description="Helical" evidence="1">
    <location>
        <begin position="30"/>
        <end position="49"/>
    </location>
</feature>
<dbReference type="STRING" id="445932.Emin_1219"/>
<dbReference type="Proteomes" id="UP000001029">
    <property type="component" value="Chromosome"/>
</dbReference>
<name>B2KE23_ELUMP</name>
<dbReference type="Gene3D" id="3.30.70.3040">
    <property type="match status" value="1"/>
</dbReference>
<evidence type="ECO:0000313" key="2">
    <source>
        <dbReference type="EMBL" id="ACC98769.1"/>
    </source>
</evidence>